<dbReference type="InterPro" id="IPR045864">
    <property type="entry name" value="aa-tRNA-synth_II/BPL/LPL"/>
</dbReference>
<dbReference type="EC" id="6.1.1.22" evidence="7"/>
<evidence type="ECO:0000256" key="3">
    <source>
        <dbReference type="ARBA" id="ARBA00022741"/>
    </source>
</evidence>
<dbReference type="InterPro" id="IPR002312">
    <property type="entry name" value="Asp/Asn-tRNA-synth_IIb"/>
</dbReference>
<evidence type="ECO:0000256" key="2">
    <source>
        <dbReference type="ARBA" id="ARBA00022598"/>
    </source>
</evidence>
<dbReference type="InterPro" id="IPR004522">
    <property type="entry name" value="Asn-tRNA-ligase"/>
</dbReference>
<dbReference type="CDD" id="cd04318">
    <property type="entry name" value="EcAsnRS_like_N"/>
    <property type="match status" value="1"/>
</dbReference>
<protein>
    <recommendedName>
        <fullName evidence="7">Asparagine--tRNA ligase</fullName>
        <ecNumber evidence="7">6.1.1.22</ecNumber>
    </recommendedName>
    <alternativeName>
        <fullName evidence="7">Asparaginyl-tRNA synthetase</fullName>
        <shortName evidence="7">AsnRS</shortName>
    </alternativeName>
</protein>
<dbReference type="GO" id="GO:0003676">
    <property type="term" value="F:nucleic acid binding"/>
    <property type="evidence" value="ECO:0007669"/>
    <property type="project" value="InterPro"/>
</dbReference>
<keyword evidence="7" id="KW-0963">Cytoplasm</keyword>
<dbReference type="InterPro" id="IPR004364">
    <property type="entry name" value="Aa-tRNA-synt_II"/>
</dbReference>
<dbReference type="PROSITE" id="PS50862">
    <property type="entry name" value="AA_TRNA_LIGASE_II"/>
    <property type="match status" value="1"/>
</dbReference>
<dbReference type="NCBIfam" id="NF003037">
    <property type="entry name" value="PRK03932.1"/>
    <property type="match status" value="1"/>
</dbReference>
<comment type="subcellular location">
    <subcellularLocation>
        <location evidence="7">Cytoplasm</location>
    </subcellularLocation>
</comment>
<dbReference type="PANTHER" id="PTHR22594">
    <property type="entry name" value="ASPARTYL/LYSYL-TRNA SYNTHETASE"/>
    <property type="match status" value="1"/>
</dbReference>
<feature type="domain" description="Aminoacyl-transfer RNA synthetases class-II family profile" evidence="8">
    <location>
        <begin position="136"/>
        <end position="454"/>
    </location>
</feature>
<gene>
    <name evidence="7 9" type="primary">asnS</name>
    <name evidence="9" type="ORF">LSP04_24130</name>
    <name evidence="10" type="ORF">VC81_01820</name>
</gene>
<dbReference type="HAMAP" id="MF_00534">
    <property type="entry name" value="Asn_tRNA_synth"/>
    <property type="match status" value="1"/>
</dbReference>
<dbReference type="RefSeq" id="WP_045806448.1">
    <property type="nucleotide sequence ID" value="NZ_BJZI01000076.1"/>
</dbReference>
<dbReference type="InterPro" id="IPR006195">
    <property type="entry name" value="aa-tRNA-synth_II"/>
</dbReference>
<evidence type="ECO:0000313" key="9">
    <source>
        <dbReference type="EMBL" id="GEO67994.1"/>
    </source>
</evidence>
<dbReference type="NCBIfam" id="TIGR00457">
    <property type="entry name" value="asnS"/>
    <property type="match status" value="1"/>
</dbReference>
<reference evidence="10 11" key="1">
    <citation type="submission" date="2015-03" db="EMBL/GenBank/DDBJ databases">
        <authorList>
            <person name="Zheng J."/>
            <person name="Ganezle M."/>
        </authorList>
    </citation>
    <scope>NUCLEOTIDE SEQUENCE [LARGE SCALE GENOMIC DNA]</scope>
    <source>
        <strain evidence="10 11">LP38</strain>
    </source>
</reference>
<evidence type="ECO:0000256" key="4">
    <source>
        <dbReference type="ARBA" id="ARBA00022840"/>
    </source>
</evidence>
<comment type="catalytic activity">
    <reaction evidence="7">
        <text>tRNA(Asn) + L-asparagine + ATP = L-asparaginyl-tRNA(Asn) + AMP + diphosphate + H(+)</text>
        <dbReference type="Rhea" id="RHEA:11180"/>
        <dbReference type="Rhea" id="RHEA-COMP:9659"/>
        <dbReference type="Rhea" id="RHEA-COMP:9674"/>
        <dbReference type="ChEBI" id="CHEBI:15378"/>
        <dbReference type="ChEBI" id="CHEBI:30616"/>
        <dbReference type="ChEBI" id="CHEBI:33019"/>
        <dbReference type="ChEBI" id="CHEBI:58048"/>
        <dbReference type="ChEBI" id="CHEBI:78442"/>
        <dbReference type="ChEBI" id="CHEBI:78515"/>
        <dbReference type="ChEBI" id="CHEBI:456215"/>
        <dbReference type="EC" id="6.1.1.22"/>
    </reaction>
</comment>
<evidence type="ECO:0000256" key="1">
    <source>
        <dbReference type="ARBA" id="ARBA00008226"/>
    </source>
</evidence>
<accession>A0A0F3RXW7</accession>
<evidence type="ECO:0000313" key="11">
    <source>
        <dbReference type="Proteomes" id="UP000033491"/>
    </source>
</evidence>
<keyword evidence="3 7" id="KW-0547">Nucleotide-binding</keyword>
<dbReference type="GO" id="GO:0016740">
    <property type="term" value="F:transferase activity"/>
    <property type="evidence" value="ECO:0007669"/>
    <property type="project" value="UniProtKB-ARBA"/>
</dbReference>
<dbReference type="GO" id="GO:0004816">
    <property type="term" value="F:asparagine-tRNA ligase activity"/>
    <property type="evidence" value="ECO:0007669"/>
    <property type="project" value="UniProtKB-UniRule"/>
</dbReference>
<dbReference type="GO" id="GO:0005737">
    <property type="term" value="C:cytoplasm"/>
    <property type="evidence" value="ECO:0007669"/>
    <property type="project" value="UniProtKB-SubCell"/>
</dbReference>
<dbReference type="SUPFAM" id="SSF55681">
    <property type="entry name" value="Class II aaRS and biotin synthetases"/>
    <property type="match status" value="1"/>
</dbReference>
<dbReference type="InterPro" id="IPR012340">
    <property type="entry name" value="NA-bd_OB-fold"/>
</dbReference>
<dbReference type="FunFam" id="3.30.930.10:FF:000016">
    <property type="entry name" value="Asparagine--tRNA ligase"/>
    <property type="match status" value="1"/>
</dbReference>
<dbReference type="PANTHER" id="PTHR22594:SF34">
    <property type="entry name" value="ASPARAGINE--TRNA LIGASE, MITOCHONDRIAL-RELATED"/>
    <property type="match status" value="1"/>
</dbReference>
<dbReference type="PRINTS" id="PR01042">
    <property type="entry name" value="TRNASYNTHASP"/>
</dbReference>
<keyword evidence="6 7" id="KW-0030">Aminoacyl-tRNA synthetase</keyword>
<evidence type="ECO:0000313" key="10">
    <source>
        <dbReference type="EMBL" id="KJW13657.1"/>
    </source>
</evidence>
<keyword evidence="5 7" id="KW-0648">Protein biosynthesis</keyword>
<dbReference type="GO" id="GO:0140096">
    <property type="term" value="F:catalytic activity, acting on a protein"/>
    <property type="evidence" value="ECO:0007669"/>
    <property type="project" value="UniProtKB-ARBA"/>
</dbReference>
<dbReference type="EMBL" id="BJZI01000076">
    <property type="protein sequence ID" value="GEO67994.1"/>
    <property type="molecule type" value="Genomic_DNA"/>
</dbReference>
<dbReference type="Pfam" id="PF00152">
    <property type="entry name" value="tRNA-synt_2"/>
    <property type="match status" value="1"/>
</dbReference>
<comment type="caution">
    <text evidence="10">The sequence shown here is derived from an EMBL/GenBank/DDBJ whole genome shotgun (WGS) entry which is preliminary data.</text>
</comment>
<dbReference type="STRING" id="216463.VC81_01820"/>
<proteinExistence type="inferred from homology"/>
<dbReference type="GO" id="GO:0005524">
    <property type="term" value="F:ATP binding"/>
    <property type="evidence" value="ECO:0007669"/>
    <property type="project" value="UniProtKB-UniRule"/>
</dbReference>
<dbReference type="Pfam" id="PF01336">
    <property type="entry name" value="tRNA_anti-codon"/>
    <property type="match status" value="1"/>
</dbReference>
<organism evidence="10 11">
    <name type="scientific">Levilactobacillus spicheri</name>
    <dbReference type="NCBI Taxonomy" id="216463"/>
    <lineage>
        <taxon>Bacteria</taxon>
        <taxon>Bacillati</taxon>
        <taxon>Bacillota</taxon>
        <taxon>Bacilli</taxon>
        <taxon>Lactobacillales</taxon>
        <taxon>Lactobacillaceae</taxon>
        <taxon>Levilactobacillus</taxon>
    </lineage>
</organism>
<comment type="subunit">
    <text evidence="7">Homodimer.</text>
</comment>
<reference evidence="9 12" key="2">
    <citation type="submission" date="2019-07" db="EMBL/GenBank/DDBJ databases">
        <title>Whole genome shotgun sequence of Lactobacillus spicheri NBRC 107155.</title>
        <authorList>
            <person name="Hosoyama A."/>
            <person name="Uohara A."/>
            <person name="Ohji S."/>
            <person name="Ichikawa N."/>
        </authorList>
    </citation>
    <scope>NUCLEOTIDE SEQUENCE [LARGE SCALE GENOMIC DNA]</scope>
    <source>
        <strain evidence="9 12">NBRC 107155</strain>
    </source>
</reference>
<dbReference type="SUPFAM" id="SSF50249">
    <property type="entry name" value="Nucleic acid-binding proteins"/>
    <property type="match status" value="1"/>
</dbReference>
<dbReference type="PATRIC" id="fig|216463.3.peg.2162"/>
<dbReference type="InterPro" id="IPR004365">
    <property type="entry name" value="NA-bd_OB_tRNA"/>
</dbReference>
<evidence type="ECO:0000259" key="8">
    <source>
        <dbReference type="PROSITE" id="PS50862"/>
    </source>
</evidence>
<dbReference type="Proteomes" id="UP000033491">
    <property type="component" value="Unassembled WGS sequence"/>
</dbReference>
<evidence type="ECO:0000256" key="6">
    <source>
        <dbReference type="ARBA" id="ARBA00023146"/>
    </source>
</evidence>
<dbReference type="GO" id="GO:0006421">
    <property type="term" value="P:asparaginyl-tRNA aminoacylation"/>
    <property type="evidence" value="ECO:0007669"/>
    <property type="project" value="UniProtKB-UniRule"/>
</dbReference>
<sequence>MTEVLVKDLFGDQQIAEDAEITLHGWVRTIRSSKKIGFIELNDGSTIKNAQIVMKAADVENYADVAKFPISSTIAVTGTVVYTPDAKQPLEVHAAKIVLEGASDSDYPLQKKAHTYEYLRTIAHLRPRTNTFYAVFRIRSLAAFAVHQYLQEHGFNYLNTPIITGSDAEGAGQMFRATTLDLNHLPLTEDGQVDNTKDFFRKETNLTVSGQLEAEAFALALRKVYTFGPTFRAENSHTQRHASEFWMIEPEMAFEDLDDDIVTIEALIKAVVSYVLDHAQDELAFLNDNVDEHLIERLEKTRDEKFARLTYTEAIEELKNADVDFDVPVYWGLDLEAEHERYLCEHIYNKPVFLTDYPKEIKAFYMRANDDGKTVAAVDLLVPEIGELVGGSQREERLDVLKQKIADNQMPEDEYDWYEDLRKYGETVHSGFGIGFERLVMYVTGMENIRDVIPYPRTPGNADF</sequence>
<evidence type="ECO:0000313" key="12">
    <source>
        <dbReference type="Proteomes" id="UP000321691"/>
    </source>
</evidence>
<dbReference type="Proteomes" id="UP000321691">
    <property type="component" value="Unassembled WGS sequence"/>
</dbReference>
<evidence type="ECO:0000256" key="5">
    <source>
        <dbReference type="ARBA" id="ARBA00022917"/>
    </source>
</evidence>
<dbReference type="Gene3D" id="3.30.930.10">
    <property type="entry name" value="Bira Bifunctional Protein, Domain 2"/>
    <property type="match status" value="1"/>
</dbReference>
<comment type="similarity">
    <text evidence="1 7">Belongs to the class-II aminoacyl-tRNA synthetase family.</text>
</comment>
<keyword evidence="2 7" id="KW-0436">Ligase</keyword>
<keyword evidence="12" id="KW-1185">Reference proteome</keyword>
<evidence type="ECO:0000256" key="7">
    <source>
        <dbReference type="HAMAP-Rule" id="MF_00534"/>
    </source>
</evidence>
<dbReference type="Gene3D" id="2.40.50.140">
    <property type="entry name" value="Nucleic acid-binding proteins"/>
    <property type="match status" value="1"/>
</dbReference>
<dbReference type="AlphaFoldDB" id="A0A0F3RXW7"/>
<name>A0A0F3RXW7_9LACO</name>
<keyword evidence="4 7" id="KW-0067">ATP-binding</keyword>
<dbReference type="CDD" id="cd00776">
    <property type="entry name" value="AsxRS_core"/>
    <property type="match status" value="1"/>
</dbReference>
<dbReference type="EMBL" id="JZCR01000005">
    <property type="protein sequence ID" value="KJW13657.1"/>
    <property type="molecule type" value="Genomic_DNA"/>
</dbReference>
<dbReference type="OrthoDB" id="9762036at2"/>